<evidence type="ECO:0000256" key="4">
    <source>
        <dbReference type="ARBA" id="ARBA00023136"/>
    </source>
</evidence>
<evidence type="ECO:0000256" key="2">
    <source>
        <dbReference type="ARBA" id="ARBA00022692"/>
    </source>
</evidence>
<sequence length="328" mass="36326">MLAAYCTAQNTELEAKFLASDHQRALTWYYLLMTIDLSQVCTNVLLEVLRIPLSALVNYQPGKCKTTFVLVQNTYLYNGTITGPSLRSTPKAIKESELLLTRRSTSPTMTPIYASGSTCAERKRRARFCWSELSMPLYYPTGPDSESDSGLGGENKGGPANALCKEQLFSFPDHTSCWIAHAQQKSIEIPVQFVQRIKTISPEMELSFLSILKAIFKCSRYSNEICTFFRKALENENVVTSSCYLPSGELGGSSPAVDVAVIGGVIAAVAIVLICLLIVMLRYMYRHKGTYHTNEAKGTEFAESADAALKNDPALQEAVDESKKEYFI</sequence>
<keyword evidence="4 5" id="KW-0472">Membrane</keyword>
<evidence type="ECO:0000256" key="5">
    <source>
        <dbReference type="SAM" id="Phobius"/>
    </source>
</evidence>
<comment type="subcellular location">
    <subcellularLocation>
        <location evidence="1">Membrane</location>
        <topology evidence="1">Single-pass membrane protein</topology>
    </subcellularLocation>
</comment>
<organism evidence="7 8">
    <name type="scientific">Platysternon megacephalum</name>
    <name type="common">big-headed turtle</name>
    <dbReference type="NCBI Taxonomy" id="55544"/>
    <lineage>
        <taxon>Eukaryota</taxon>
        <taxon>Metazoa</taxon>
        <taxon>Chordata</taxon>
        <taxon>Craniata</taxon>
        <taxon>Vertebrata</taxon>
        <taxon>Euteleostomi</taxon>
        <taxon>Archelosauria</taxon>
        <taxon>Testudinata</taxon>
        <taxon>Testudines</taxon>
        <taxon>Cryptodira</taxon>
        <taxon>Durocryptodira</taxon>
        <taxon>Testudinoidea</taxon>
        <taxon>Platysternidae</taxon>
        <taxon>Platysternon</taxon>
    </lineage>
</organism>
<dbReference type="InterPro" id="IPR042192">
    <property type="entry name" value="Glycophorin-C"/>
</dbReference>
<dbReference type="STRING" id="55544.A0A4D9DRS6"/>
<dbReference type="OrthoDB" id="547680at2759"/>
<evidence type="ECO:0000313" key="8">
    <source>
        <dbReference type="Proteomes" id="UP000297703"/>
    </source>
</evidence>
<dbReference type="SMART" id="SM00294">
    <property type="entry name" value="4.1m"/>
    <property type="match status" value="1"/>
</dbReference>
<evidence type="ECO:0000256" key="3">
    <source>
        <dbReference type="ARBA" id="ARBA00022989"/>
    </source>
</evidence>
<comment type="caution">
    <text evidence="7">The sequence shown here is derived from an EMBL/GenBank/DDBJ whole genome shotgun (WGS) entry which is preliminary data.</text>
</comment>
<dbReference type="AlphaFoldDB" id="A0A4D9DRS6"/>
<keyword evidence="3 5" id="KW-1133">Transmembrane helix</keyword>
<evidence type="ECO:0000313" key="7">
    <source>
        <dbReference type="EMBL" id="TFJ99848.1"/>
    </source>
</evidence>
<feature type="transmembrane region" description="Helical" evidence="5">
    <location>
        <begin position="259"/>
        <end position="281"/>
    </location>
</feature>
<dbReference type="GO" id="GO:0030863">
    <property type="term" value="C:cortical cytoskeleton"/>
    <property type="evidence" value="ECO:0007669"/>
    <property type="project" value="TreeGrafter"/>
</dbReference>
<dbReference type="PANTHER" id="PTHR47614">
    <property type="entry name" value="GLYCOPHORIN-C"/>
    <property type="match status" value="1"/>
</dbReference>
<dbReference type="EMBL" id="QXTE01000302">
    <property type="protein sequence ID" value="TFJ99848.1"/>
    <property type="molecule type" value="Genomic_DNA"/>
</dbReference>
<accession>A0A4D9DRS6</accession>
<feature type="domain" description="Neurexin/syndecan/glycophorin C" evidence="6">
    <location>
        <begin position="280"/>
        <end position="298"/>
    </location>
</feature>
<protein>
    <submittedName>
        <fullName evidence="7">NACHT, LRR and PYD domains-containing protein 3-like</fullName>
    </submittedName>
</protein>
<proteinExistence type="predicted"/>
<name>A0A4D9DRS6_9SAUR</name>
<keyword evidence="2 5" id="KW-0812">Transmembrane</keyword>
<dbReference type="Proteomes" id="UP000297703">
    <property type="component" value="Unassembled WGS sequence"/>
</dbReference>
<reference evidence="7 8" key="1">
    <citation type="submission" date="2019-04" db="EMBL/GenBank/DDBJ databases">
        <title>Draft genome of the big-headed turtle Platysternon megacephalum.</title>
        <authorList>
            <person name="Gong S."/>
        </authorList>
    </citation>
    <scope>NUCLEOTIDE SEQUENCE [LARGE SCALE GENOMIC DNA]</scope>
    <source>
        <strain evidence="7">DO16091913</strain>
        <tissue evidence="7">Muscle</tissue>
    </source>
</reference>
<dbReference type="InterPro" id="IPR003585">
    <property type="entry name" value="Neurexin-like"/>
</dbReference>
<evidence type="ECO:0000259" key="6">
    <source>
        <dbReference type="SMART" id="SM00294"/>
    </source>
</evidence>
<dbReference type="GO" id="GO:0016020">
    <property type="term" value="C:membrane"/>
    <property type="evidence" value="ECO:0007669"/>
    <property type="project" value="UniProtKB-SubCell"/>
</dbReference>
<evidence type="ECO:0000256" key="1">
    <source>
        <dbReference type="ARBA" id="ARBA00004167"/>
    </source>
</evidence>
<keyword evidence="8" id="KW-1185">Reference proteome</keyword>
<reference evidence="7 8" key="2">
    <citation type="submission" date="2019-04" db="EMBL/GenBank/DDBJ databases">
        <title>The genome sequence of big-headed turtle.</title>
        <authorList>
            <person name="Gong S."/>
        </authorList>
    </citation>
    <scope>NUCLEOTIDE SEQUENCE [LARGE SCALE GENOMIC DNA]</scope>
    <source>
        <strain evidence="7">DO16091913</strain>
        <tissue evidence="7">Muscle</tissue>
    </source>
</reference>
<gene>
    <name evidence="7" type="ORF">DR999_PMT18078</name>
</gene>
<dbReference type="PANTHER" id="PTHR47614:SF2">
    <property type="entry name" value="GLYCOPHORIN-C"/>
    <property type="match status" value="1"/>
</dbReference>